<evidence type="ECO:0000313" key="3">
    <source>
        <dbReference type="Proteomes" id="UP001457282"/>
    </source>
</evidence>
<dbReference type="Proteomes" id="UP001457282">
    <property type="component" value="Unassembled WGS sequence"/>
</dbReference>
<evidence type="ECO:0000313" key="2">
    <source>
        <dbReference type="EMBL" id="KAK9913811.1"/>
    </source>
</evidence>
<reference evidence="2 3" key="1">
    <citation type="journal article" date="2023" name="G3 (Bethesda)">
        <title>A chromosome-length genome assembly and annotation of blackberry (Rubus argutus, cv. 'Hillquist').</title>
        <authorList>
            <person name="Bruna T."/>
            <person name="Aryal R."/>
            <person name="Dudchenko O."/>
            <person name="Sargent D.J."/>
            <person name="Mead D."/>
            <person name="Buti M."/>
            <person name="Cavallini A."/>
            <person name="Hytonen T."/>
            <person name="Andres J."/>
            <person name="Pham M."/>
            <person name="Weisz D."/>
            <person name="Mascagni F."/>
            <person name="Usai G."/>
            <person name="Natali L."/>
            <person name="Bassil N."/>
            <person name="Fernandez G.E."/>
            <person name="Lomsadze A."/>
            <person name="Armour M."/>
            <person name="Olukolu B."/>
            <person name="Poorten T."/>
            <person name="Britton C."/>
            <person name="Davik J."/>
            <person name="Ashrafi H."/>
            <person name="Aiden E.L."/>
            <person name="Borodovsky M."/>
            <person name="Worthington M."/>
        </authorList>
    </citation>
    <scope>NUCLEOTIDE SEQUENCE [LARGE SCALE GENOMIC DNA]</scope>
    <source>
        <strain evidence="2">PI 553951</strain>
    </source>
</reference>
<comment type="caution">
    <text evidence="2">The sequence shown here is derived from an EMBL/GenBank/DDBJ whole genome shotgun (WGS) entry which is preliminary data.</text>
</comment>
<dbReference type="GO" id="GO:0009975">
    <property type="term" value="F:cyclase activity"/>
    <property type="evidence" value="ECO:0007669"/>
    <property type="project" value="TreeGrafter"/>
</dbReference>
<organism evidence="2 3">
    <name type="scientific">Rubus argutus</name>
    <name type="common">Southern blackberry</name>
    <dbReference type="NCBI Taxonomy" id="59490"/>
    <lineage>
        <taxon>Eukaryota</taxon>
        <taxon>Viridiplantae</taxon>
        <taxon>Streptophyta</taxon>
        <taxon>Embryophyta</taxon>
        <taxon>Tracheophyta</taxon>
        <taxon>Spermatophyta</taxon>
        <taxon>Magnoliopsida</taxon>
        <taxon>eudicotyledons</taxon>
        <taxon>Gunneridae</taxon>
        <taxon>Pentapetalae</taxon>
        <taxon>rosids</taxon>
        <taxon>fabids</taxon>
        <taxon>Rosales</taxon>
        <taxon>Rosaceae</taxon>
        <taxon>Rosoideae</taxon>
        <taxon>Rosoideae incertae sedis</taxon>
        <taxon>Rubus</taxon>
    </lineage>
</organism>
<accession>A0AAW1W2R6</accession>
<proteinExistence type="predicted"/>
<dbReference type="PANTHER" id="PTHR31045">
    <property type="entry name" value="PLAC8 FAMILY PROTEIN-RELATED"/>
    <property type="match status" value="1"/>
</dbReference>
<evidence type="ECO:0000256" key="1">
    <source>
        <dbReference type="SAM" id="Phobius"/>
    </source>
</evidence>
<sequence length="194" mass="22432">MASLNEKVGMFKEWIRKPLKMLRLLWFISVGISFVVMILLLTGVLEHTEITESQQDLWLEVNYQMLNLLFTILSLYQHPKWCHHFFLLCRWRPEDVSKLRKFYCKNGTEKPNERVHMMIVIILFQVSCFAQYIICGLNWGYRVSERPMGAVRLGILIAIVSASSAGLYKTFGPLGKKDHDSGGDEEAHIAPRAN</sequence>
<dbReference type="AlphaFoldDB" id="A0AAW1W2R6"/>
<dbReference type="EMBL" id="JBEDUW010000007">
    <property type="protein sequence ID" value="KAK9913811.1"/>
    <property type="molecule type" value="Genomic_DNA"/>
</dbReference>
<dbReference type="GO" id="GO:0051762">
    <property type="term" value="P:sesquiterpene biosynthetic process"/>
    <property type="evidence" value="ECO:0007669"/>
    <property type="project" value="TreeGrafter"/>
</dbReference>
<feature type="transmembrane region" description="Helical" evidence="1">
    <location>
        <begin position="149"/>
        <end position="168"/>
    </location>
</feature>
<dbReference type="InterPro" id="IPR021369">
    <property type="entry name" value="DUF2985"/>
</dbReference>
<keyword evidence="1" id="KW-1133">Transmembrane helix</keyword>
<name>A0AAW1W2R6_RUBAR</name>
<gene>
    <name evidence="2" type="ORF">M0R45_037619</name>
</gene>
<keyword evidence="3" id="KW-1185">Reference proteome</keyword>
<dbReference type="PANTHER" id="PTHR31045:SF30">
    <property type="entry name" value="PLAC8 FAMILY PROTEIN"/>
    <property type="match status" value="1"/>
</dbReference>
<protein>
    <submittedName>
        <fullName evidence="2">Uncharacterized protein</fullName>
    </submittedName>
</protein>
<keyword evidence="1" id="KW-0812">Transmembrane</keyword>
<feature type="transmembrane region" description="Helical" evidence="1">
    <location>
        <begin position="115"/>
        <end position="134"/>
    </location>
</feature>
<feature type="transmembrane region" description="Helical" evidence="1">
    <location>
        <begin position="21"/>
        <end position="45"/>
    </location>
</feature>
<dbReference type="Pfam" id="PF11204">
    <property type="entry name" value="DUF2985"/>
    <property type="match status" value="1"/>
</dbReference>
<keyword evidence="1" id="KW-0472">Membrane</keyword>